<organism evidence="2 3">
    <name type="scientific">Flagellimonas zhangzhouensis</name>
    <dbReference type="NCBI Taxonomy" id="1073328"/>
    <lineage>
        <taxon>Bacteria</taxon>
        <taxon>Pseudomonadati</taxon>
        <taxon>Bacteroidota</taxon>
        <taxon>Flavobacteriia</taxon>
        <taxon>Flavobacteriales</taxon>
        <taxon>Flavobacteriaceae</taxon>
        <taxon>Flagellimonas</taxon>
    </lineage>
</organism>
<dbReference type="SUPFAM" id="SSF52540">
    <property type="entry name" value="P-loop containing nucleoside triphosphate hydrolases"/>
    <property type="match status" value="1"/>
</dbReference>
<accession>A0A1H2RCH8</accession>
<keyword evidence="3" id="KW-1185">Reference proteome</keyword>
<reference evidence="3" key="1">
    <citation type="submission" date="2016-10" db="EMBL/GenBank/DDBJ databases">
        <authorList>
            <person name="Varghese N."/>
            <person name="Submissions S."/>
        </authorList>
    </citation>
    <scope>NUCLEOTIDE SEQUENCE [LARGE SCALE GENOMIC DNA]</scope>
    <source>
        <strain evidence="3">DSM 25030</strain>
    </source>
</reference>
<protein>
    <submittedName>
        <fullName evidence="2">Predicted ATPase</fullName>
    </submittedName>
</protein>
<feature type="domain" description="NadR/Ttd14 AAA" evidence="1">
    <location>
        <begin position="25"/>
        <end position="191"/>
    </location>
</feature>
<proteinExistence type="predicted"/>
<dbReference type="Pfam" id="PF13521">
    <property type="entry name" value="AAA_28"/>
    <property type="match status" value="1"/>
</dbReference>
<dbReference type="Gene3D" id="3.40.50.300">
    <property type="entry name" value="P-loop containing nucleotide triphosphate hydrolases"/>
    <property type="match status" value="1"/>
</dbReference>
<sequence length="202" mass="23639">MPTIKKPNKTKSLALKRTKNHNPFYVITGGPGVGKTTLLKELQQRGMAVVPEIARELIKEQQAVDGDALPWKNKKLYMEMMFHRSLASFEKAKNDHKETTLLFFDRGFLDALCYASLEGIPIDQEMRTYVETARYNDHVFILPPWEEIYQTDEQRKQDWNEAVFTYNKIIQTYRSHLYDLIEVPKTSVKERADFILNHIQNS</sequence>
<evidence type="ECO:0000259" key="1">
    <source>
        <dbReference type="Pfam" id="PF13521"/>
    </source>
</evidence>
<dbReference type="AlphaFoldDB" id="A0A1H2RCH8"/>
<dbReference type="InterPro" id="IPR027417">
    <property type="entry name" value="P-loop_NTPase"/>
</dbReference>
<evidence type="ECO:0000313" key="2">
    <source>
        <dbReference type="EMBL" id="SDW16870.1"/>
    </source>
</evidence>
<gene>
    <name evidence="2" type="ORF">SAMN04487892_0575</name>
</gene>
<name>A0A1H2RCH8_9FLAO</name>
<dbReference type="InterPro" id="IPR038727">
    <property type="entry name" value="NadR/Ttd14_AAA_dom"/>
</dbReference>
<dbReference type="EMBL" id="FNMY01000001">
    <property type="protein sequence ID" value="SDW16870.1"/>
    <property type="molecule type" value="Genomic_DNA"/>
</dbReference>
<evidence type="ECO:0000313" key="3">
    <source>
        <dbReference type="Proteomes" id="UP000199592"/>
    </source>
</evidence>
<dbReference type="Proteomes" id="UP000199592">
    <property type="component" value="Unassembled WGS sequence"/>
</dbReference>